<comment type="catalytic activity">
    <reaction evidence="5">
        <text>7-aminomethyl-7-carbaguanosine(34) in tRNA + S-adenosyl-L-methionine = epoxyqueuosine(34) in tRNA + adenine + L-methionine + 2 H(+)</text>
        <dbReference type="Rhea" id="RHEA:32155"/>
        <dbReference type="Rhea" id="RHEA-COMP:10342"/>
        <dbReference type="Rhea" id="RHEA-COMP:18582"/>
        <dbReference type="ChEBI" id="CHEBI:15378"/>
        <dbReference type="ChEBI" id="CHEBI:16708"/>
        <dbReference type="ChEBI" id="CHEBI:57844"/>
        <dbReference type="ChEBI" id="CHEBI:59789"/>
        <dbReference type="ChEBI" id="CHEBI:82833"/>
        <dbReference type="ChEBI" id="CHEBI:194443"/>
        <dbReference type="EC" id="2.4.99.17"/>
    </reaction>
</comment>
<dbReference type="HAMAP" id="MF_00113">
    <property type="entry name" value="QueA"/>
    <property type="match status" value="1"/>
</dbReference>
<evidence type="ECO:0000256" key="6">
    <source>
        <dbReference type="SAM" id="MobiDB-lite"/>
    </source>
</evidence>
<gene>
    <name evidence="5 7" type="primary">queA</name>
    <name evidence="7" type="ORF">ACG0Z3_04720</name>
</gene>
<evidence type="ECO:0000256" key="3">
    <source>
        <dbReference type="ARBA" id="ARBA00022691"/>
    </source>
</evidence>
<evidence type="ECO:0000256" key="4">
    <source>
        <dbReference type="ARBA" id="ARBA00022785"/>
    </source>
</evidence>
<accession>A0ABW7FGD8</accession>
<organism evidence="7 8">
    <name type="scientific">Pelomonas margarita</name>
    <dbReference type="NCBI Taxonomy" id="3299031"/>
    <lineage>
        <taxon>Bacteria</taxon>
        <taxon>Pseudomonadati</taxon>
        <taxon>Pseudomonadota</taxon>
        <taxon>Betaproteobacteria</taxon>
        <taxon>Burkholderiales</taxon>
        <taxon>Sphaerotilaceae</taxon>
        <taxon>Roseateles</taxon>
    </lineage>
</organism>
<keyword evidence="2 5" id="KW-0808">Transferase</keyword>
<keyword evidence="1 5" id="KW-0963">Cytoplasm</keyword>
<dbReference type="PANTHER" id="PTHR30307:SF0">
    <property type="entry name" value="S-ADENOSYLMETHIONINE:TRNA RIBOSYLTRANSFERASE-ISOMERASE"/>
    <property type="match status" value="1"/>
</dbReference>
<comment type="subunit">
    <text evidence="5">Monomer.</text>
</comment>
<evidence type="ECO:0000256" key="2">
    <source>
        <dbReference type="ARBA" id="ARBA00022679"/>
    </source>
</evidence>
<comment type="pathway">
    <text evidence="5">tRNA modification; tRNA-queuosine biosynthesis.</text>
</comment>
<comment type="similarity">
    <text evidence="5">Belongs to the QueA family.</text>
</comment>
<dbReference type="InterPro" id="IPR003699">
    <property type="entry name" value="QueA"/>
</dbReference>
<dbReference type="Proteomes" id="UP001606301">
    <property type="component" value="Unassembled WGS sequence"/>
</dbReference>
<evidence type="ECO:0000256" key="1">
    <source>
        <dbReference type="ARBA" id="ARBA00022490"/>
    </source>
</evidence>
<dbReference type="EC" id="2.4.99.17" evidence="5"/>
<dbReference type="SUPFAM" id="SSF111337">
    <property type="entry name" value="QueA-like"/>
    <property type="match status" value="1"/>
</dbReference>
<dbReference type="InterPro" id="IPR036100">
    <property type="entry name" value="QueA_sf"/>
</dbReference>
<dbReference type="Pfam" id="PF02547">
    <property type="entry name" value="Queuosine_synth"/>
    <property type="match status" value="1"/>
</dbReference>
<dbReference type="NCBIfam" id="TIGR00113">
    <property type="entry name" value="queA"/>
    <property type="match status" value="1"/>
</dbReference>
<feature type="region of interest" description="Disordered" evidence="6">
    <location>
        <begin position="90"/>
        <end position="116"/>
    </location>
</feature>
<dbReference type="EMBL" id="JBIGHW010000002">
    <property type="protein sequence ID" value="MFG6439977.1"/>
    <property type="molecule type" value="Genomic_DNA"/>
</dbReference>
<reference evidence="7 8" key="1">
    <citation type="submission" date="2024-08" db="EMBL/GenBank/DDBJ databases">
        <authorList>
            <person name="Lu H."/>
        </authorList>
    </citation>
    <scope>NUCLEOTIDE SEQUENCE [LARGE SCALE GENOMIC DNA]</scope>
    <source>
        <strain evidence="7 8">LKC17W</strain>
    </source>
</reference>
<keyword evidence="7" id="KW-0328">Glycosyltransferase</keyword>
<evidence type="ECO:0000256" key="5">
    <source>
        <dbReference type="HAMAP-Rule" id="MF_00113"/>
    </source>
</evidence>
<comment type="subcellular location">
    <subcellularLocation>
        <location evidence="5">Cytoplasm</location>
    </subcellularLocation>
</comment>
<sequence length="375" mass="40359">MSYTVADFDFELPPELIAQHPAAERSASRLLDGTGPAPVDRVFRDLPGLLSPGDLLVFNNTRVIKARLYGVKSTGGNVEALVERVLPGRTASPHADASHPLPPEGALPARGGPAPSGEVWMHLRASKSPKPGSRVRFADAFDAEVLGRCGPDNGLFHLRFAGDPFALLEAHGHVPLPPYIEHADSADDERRYQTVFAKEPGAVAAPTAALHFDEGVLAALTARGVQQAQVTLHVGAGTFQPVRVEQLADHKMHSEWFEVPPATVDAIAACRARGGRVVAVGTTTLRALESAARGGTLQAGARETDIFITPGFEFRVVDRLVTNFHLPKSTLMMLVSALAGHGRVMALYRHAVAQRYRFFSYGDAMLLDRTQPTRP</sequence>
<dbReference type="InterPro" id="IPR042118">
    <property type="entry name" value="QueA_dom1"/>
</dbReference>
<evidence type="ECO:0000313" key="7">
    <source>
        <dbReference type="EMBL" id="MFG6439977.1"/>
    </source>
</evidence>
<comment type="function">
    <text evidence="5">Transfers and isomerizes the ribose moiety from AdoMet to the 7-aminomethyl group of 7-deazaguanine (preQ1-tRNA) to give epoxyqueuosine (oQ-tRNA).</text>
</comment>
<protein>
    <recommendedName>
        <fullName evidence="5">S-adenosylmethionine:tRNA ribosyltransferase-isomerase</fullName>
        <ecNumber evidence="5">2.4.99.17</ecNumber>
    </recommendedName>
    <alternativeName>
        <fullName evidence="5">Queuosine biosynthesis protein QueA</fullName>
    </alternativeName>
</protein>
<dbReference type="InterPro" id="IPR042119">
    <property type="entry name" value="QueA_dom2"/>
</dbReference>
<dbReference type="GO" id="GO:0051075">
    <property type="term" value="F:S-adenosylmethionine:tRNA ribosyltransferase-isomerase activity"/>
    <property type="evidence" value="ECO:0007669"/>
    <property type="project" value="UniProtKB-EC"/>
</dbReference>
<dbReference type="Gene3D" id="2.40.10.240">
    <property type="entry name" value="QueA-like"/>
    <property type="match status" value="1"/>
</dbReference>
<proteinExistence type="inferred from homology"/>
<comment type="caution">
    <text evidence="7">The sequence shown here is derived from an EMBL/GenBank/DDBJ whole genome shotgun (WGS) entry which is preliminary data.</text>
</comment>
<keyword evidence="4 5" id="KW-0671">Queuosine biosynthesis</keyword>
<evidence type="ECO:0000313" key="8">
    <source>
        <dbReference type="Proteomes" id="UP001606301"/>
    </source>
</evidence>
<keyword evidence="8" id="KW-1185">Reference proteome</keyword>
<name>A0ABW7FGD8_9BURK</name>
<keyword evidence="3 5" id="KW-0949">S-adenosyl-L-methionine</keyword>
<dbReference type="RefSeq" id="WP_394395772.1">
    <property type="nucleotide sequence ID" value="NZ_JBIGHW010000002.1"/>
</dbReference>
<dbReference type="PANTHER" id="PTHR30307">
    <property type="entry name" value="S-ADENOSYLMETHIONINE:TRNA RIBOSYLTRANSFERASE-ISOMERASE"/>
    <property type="match status" value="1"/>
</dbReference>
<dbReference type="Gene3D" id="3.40.1780.10">
    <property type="entry name" value="QueA-like"/>
    <property type="match status" value="1"/>
</dbReference>
<dbReference type="NCBIfam" id="NF001140">
    <property type="entry name" value="PRK00147.1"/>
    <property type="match status" value="1"/>
</dbReference>